<keyword evidence="5" id="KW-0472">Membrane</keyword>
<keyword evidence="4" id="KW-0732">Signal</keyword>
<sequence>MFNFLFALILLISLSRGSFCDVFRIDLSTGKIEGESRTASYSPLENQTGIVFLGIPFAKPPIRELRFEKPVRPEKWMGVLETKKYSSACMSDLKRTFKSPPYGTVSEDCLYLNVFTNKFCLKTKNCSVMLVIHGGKVEFESASAFNPDILINNFVGNNRNIIVVTTNYRLGIFGFSNFGEEIKNLGMYDVLESINWIHREIRNFGGDPKKLTLAGHSAGGALIAVLILSPELPPNLVARQILMSSPLQEKTKRTNSKFSREIARILKCSDISCLKNIEASRLFEAQQEVEQNSSYFFDGIIMDGKIMEDYFDVTLSNGNSGISRIPTLLGTTTGELRISQFCQNSNGTVDQEKIKEVCWKFGATYRFENPQDFAQKCTERYGNFSMAQYFSDDLDTYAPTRKLAEFHSNSKSDVFLYSYKYSGAGEAFDKYMKNTPSPTHSEDLIYVFGTHRKSEKMNMKDYLIEKVYSGIFADFVNFKKPLENEKENWEIFEENNGARYFEIDFDENGKLIGNGMRNGYYQDAHQFWNEDVKKNFTRIHLESYPKSLDSHFTQNLMNILKYHHQKPAENVETKPREIWNELYEELDEFVKKLTGKTRRFFVADNEKFMSSENVEKEENGGGLGFFDIFFYFYLGVIGISILFIVFHQTWRYFWKNENGVRNRDGYTLLQ</sequence>
<keyword evidence="5" id="KW-1133">Transmembrane helix</keyword>
<evidence type="ECO:0000259" key="6">
    <source>
        <dbReference type="Pfam" id="PF00135"/>
    </source>
</evidence>
<accession>A0A9P1N4H3</accession>
<dbReference type="Proteomes" id="UP001152747">
    <property type="component" value="Unassembled WGS sequence"/>
</dbReference>
<keyword evidence="3 4" id="KW-0378">Hydrolase</keyword>
<feature type="transmembrane region" description="Helical" evidence="5">
    <location>
        <begin position="628"/>
        <end position="646"/>
    </location>
</feature>
<dbReference type="InterPro" id="IPR002018">
    <property type="entry name" value="CarbesteraseB"/>
</dbReference>
<feature type="signal peptide" evidence="4">
    <location>
        <begin position="1"/>
        <end position="20"/>
    </location>
</feature>
<dbReference type="SUPFAM" id="SSF53474">
    <property type="entry name" value="alpha/beta-Hydrolases"/>
    <property type="match status" value="1"/>
</dbReference>
<feature type="chain" id="PRO_5040528754" description="Carboxylic ester hydrolase" evidence="4">
    <location>
        <begin position="21"/>
        <end position="670"/>
    </location>
</feature>
<comment type="caution">
    <text evidence="7">The sequence shown here is derived from an EMBL/GenBank/DDBJ whole genome shotgun (WGS) entry which is preliminary data.</text>
</comment>
<evidence type="ECO:0000313" key="8">
    <source>
        <dbReference type="Proteomes" id="UP001152747"/>
    </source>
</evidence>
<evidence type="ECO:0000256" key="4">
    <source>
        <dbReference type="RuleBase" id="RU361235"/>
    </source>
</evidence>
<proteinExistence type="inferred from homology"/>
<evidence type="ECO:0000313" key="7">
    <source>
        <dbReference type="EMBL" id="CAI5450773.1"/>
    </source>
</evidence>
<dbReference type="AlphaFoldDB" id="A0A9P1N4H3"/>
<reference evidence="7" key="1">
    <citation type="submission" date="2022-11" db="EMBL/GenBank/DDBJ databases">
        <authorList>
            <person name="Kikuchi T."/>
        </authorList>
    </citation>
    <scope>NUCLEOTIDE SEQUENCE</scope>
    <source>
        <strain evidence="7">PS1010</strain>
    </source>
</reference>
<organism evidence="7 8">
    <name type="scientific">Caenorhabditis angaria</name>
    <dbReference type="NCBI Taxonomy" id="860376"/>
    <lineage>
        <taxon>Eukaryota</taxon>
        <taxon>Metazoa</taxon>
        <taxon>Ecdysozoa</taxon>
        <taxon>Nematoda</taxon>
        <taxon>Chromadorea</taxon>
        <taxon>Rhabditida</taxon>
        <taxon>Rhabditina</taxon>
        <taxon>Rhabditomorpha</taxon>
        <taxon>Rhabditoidea</taxon>
        <taxon>Rhabditidae</taxon>
        <taxon>Peloderinae</taxon>
        <taxon>Caenorhabditis</taxon>
    </lineage>
</organism>
<dbReference type="InterPro" id="IPR029058">
    <property type="entry name" value="AB_hydrolase_fold"/>
</dbReference>
<evidence type="ECO:0000256" key="3">
    <source>
        <dbReference type="ARBA" id="ARBA00022801"/>
    </source>
</evidence>
<keyword evidence="5" id="KW-0812">Transmembrane</keyword>
<name>A0A9P1N4H3_9PELO</name>
<keyword evidence="2" id="KW-0719">Serine esterase</keyword>
<evidence type="ECO:0000256" key="1">
    <source>
        <dbReference type="ARBA" id="ARBA00005964"/>
    </source>
</evidence>
<dbReference type="PROSITE" id="PS00122">
    <property type="entry name" value="CARBOXYLESTERASE_B_1"/>
    <property type="match status" value="1"/>
</dbReference>
<dbReference type="PANTHER" id="PTHR11559">
    <property type="entry name" value="CARBOXYLESTERASE"/>
    <property type="match status" value="1"/>
</dbReference>
<keyword evidence="8" id="KW-1185">Reference proteome</keyword>
<dbReference type="Pfam" id="PF00135">
    <property type="entry name" value="COesterase"/>
    <property type="match status" value="1"/>
</dbReference>
<evidence type="ECO:0000256" key="2">
    <source>
        <dbReference type="ARBA" id="ARBA00022487"/>
    </source>
</evidence>
<dbReference type="InterPro" id="IPR019826">
    <property type="entry name" value="Carboxylesterase_B_AS"/>
</dbReference>
<protein>
    <recommendedName>
        <fullName evidence="4">Carboxylic ester hydrolase</fullName>
        <ecNumber evidence="4">3.1.1.-</ecNumber>
    </recommendedName>
</protein>
<evidence type="ECO:0000256" key="5">
    <source>
        <dbReference type="SAM" id="Phobius"/>
    </source>
</evidence>
<dbReference type="EC" id="3.1.1.-" evidence="4"/>
<feature type="domain" description="Carboxylesterase type B" evidence="6">
    <location>
        <begin position="25"/>
        <end position="528"/>
    </location>
</feature>
<dbReference type="OrthoDB" id="19653at2759"/>
<comment type="similarity">
    <text evidence="1 4">Belongs to the type-B carboxylesterase/lipase family.</text>
</comment>
<dbReference type="InterPro" id="IPR050309">
    <property type="entry name" value="Type-B_Carboxylest/Lipase"/>
</dbReference>
<dbReference type="EMBL" id="CANHGI010000005">
    <property type="protein sequence ID" value="CAI5450773.1"/>
    <property type="molecule type" value="Genomic_DNA"/>
</dbReference>
<gene>
    <name evidence="7" type="ORF">CAMP_LOCUS13410</name>
</gene>
<dbReference type="Gene3D" id="3.40.50.1820">
    <property type="entry name" value="alpha/beta hydrolase"/>
    <property type="match status" value="1"/>
</dbReference>
<dbReference type="GO" id="GO:0052689">
    <property type="term" value="F:carboxylic ester hydrolase activity"/>
    <property type="evidence" value="ECO:0007669"/>
    <property type="project" value="UniProtKB-KW"/>
</dbReference>